<accession>A0A841IS11</accession>
<proteinExistence type="inferred from homology"/>
<evidence type="ECO:0000259" key="4">
    <source>
        <dbReference type="Pfam" id="PF11380"/>
    </source>
</evidence>
<dbReference type="RefSeq" id="WP_184292483.1">
    <property type="nucleotide sequence ID" value="NZ_JACHJO010000008.1"/>
</dbReference>
<comment type="caution">
    <text evidence="8">The sequence shown here is derived from an EMBL/GenBank/DDBJ whole genome shotgun (WGS) entry which is preliminary data.</text>
</comment>
<sequence length="559" mass="63808">MAGLNRFSRRVKAYTKRRLPTPVKTGLLRATAEKHLRNRDGLEISTFQLSSVIARRWEGAFSIDAVPATQIEEFTSLLKAQGVDYFISRSNQAYHRSVGVHERHRATVLGILRASYCDRGYYIRQDTGYTLFTENLLLKRREDDVFRLGEYVIGETGPAVTGPAHGFSIEFWCEGKTLLDGSERSRKKLENLRVVVPEDILRESLVGPQLNPVCEVLPPEACKPASITLGNTVHPTLEAFTWDLATDISFPIDAVYTWVDGDDEEWAAKRNAYLGDSGRLNPDSASKARYTSRDELRYSLRSLEMFAPFIRNVYIVTDGQRPSWLRSDHPRVRVVDHKEIFRDPSVLPVFNSHAIESQLHHIDGLAEHYLYLNDDVFFGRPVAPTKFFHPNGLAKLNPSTYRFGLGAAGVEDQPVDAAAKQNSVLIKERFGKVPTTKFKHTPISQRRSVLEEMEKEYPDVFRRTAASRFRHPEDHSIPSSLHNYYAMLSGRAVFGSLRYTYLNLANLEAVQERIHELLTHRNYDSFCVNDTTPAEDDTSARHIDRFLKDYFPFKSSFEK</sequence>
<feature type="domain" description="Stealth protein CR4 conserved region 4" evidence="7">
    <location>
        <begin position="516"/>
        <end position="559"/>
    </location>
</feature>
<keyword evidence="3" id="KW-0270">Exopolysaccharide synthesis</keyword>
<dbReference type="InterPro" id="IPR031356">
    <property type="entry name" value="Stealth_CR4"/>
</dbReference>
<dbReference type="Pfam" id="PF17102">
    <property type="entry name" value="Stealth_CR3"/>
    <property type="match status" value="1"/>
</dbReference>
<evidence type="ECO:0000256" key="2">
    <source>
        <dbReference type="ARBA" id="ARBA00022679"/>
    </source>
</evidence>
<comment type="similarity">
    <text evidence="1">Belongs to the stealth family.</text>
</comment>
<dbReference type="PANTHER" id="PTHR24045">
    <property type="match status" value="1"/>
</dbReference>
<feature type="domain" description="Stealth protein CR3 conserved region 3" evidence="6">
    <location>
        <begin position="439"/>
        <end position="486"/>
    </location>
</feature>
<evidence type="ECO:0000259" key="7">
    <source>
        <dbReference type="Pfam" id="PF17103"/>
    </source>
</evidence>
<dbReference type="InterPro" id="IPR021520">
    <property type="entry name" value="Stealth_CR2"/>
</dbReference>
<dbReference type="EMBL" id="JACHJO010000008">
    <property type="protein sequence ID" value="MBB6121044.1"/>
    <property type="molecule type" value="Genomic_DNA"/>
</dbReference>
<evidence type="ECO:0000256" key="1">
    <source>
        <dbReference type="ARBA" id="ARBA00007583"/>
    </source>
</evidence>
<reference evidence="8 9" key="1">
    <citation type="submission" date="2020-08" db="EMBL/GenBank/DDBJ databases">
        <title>Genomic Encyclopedia of Type Strains, Phase III (KMG-III): the genomes of soil and plant-associated and newly described type strains.</title>
        <authorList>
            <person name="Whitman W."/>
        </authorList>
    </citation>
    <scope>NUCLEOTIDE SEQUENCE [LARGE SCALE GENOMIC DNA]</scope>
    <source>
        <strain evidence="8 9">CECT 8712</strain>
    </source>
</reference>
<dbReference type="InterPro" id="IPR031358">
    <property type="entry name" value="Stealth_CR1"/>
</dbReference>
<keyword evidence="2" id="KW-0808">Transferase</keyword>
<dbReference type="Proteomes" id="UP000536604">
    <property type="component" value="Unassembled WGS sequence"/>
</dbReference>
<dbReference type="GO" id="GO:0000271">
    <property type="term" value="P:polysaccharide biosynthetic process"/>
    <property type="evidence" value="ECO:0007669"/>
    <property type="project" value="UniProtKB-KW"/>
</dbReference>
<evidence type="ECO:0000313" key="9">
    <source>
        <dbReference type="Proteomes" id="UP000536604"/>
    </source>
</evidence>
<dbReference type="GO" id="GO:0016772">
    <property type="term" value="F:transferase activity, transferring phosphorus-containing groups"/>
    <property type="evidence" value="ECO:0007669"/>
    <property type="project" value="InterPro"/>
</dbReference>
<feature type="domain" description="Stealth protein CR2 conserved region 2" evidence="4">
    <location>
        <begin position="289"/>
        <end position="394"/>
    </location>
</feature>
<dbReference type="InterPro" id="IPR031357">
    <property type="entry name" value="Stealth_CR3"/>
</dbReference>
<organism evidence="8 9">
    <name type="scientific">Nocardiopsis algeriensis</name>
    <dbReference type="NCBI Taxonomy" id="1478215"/>
    <lineage>
        <taxon>Bacteria</taxon>
        <taxon>Bacillati</taxon>
        <taxon>Actinomycetota</taxon>
        <taxon>Actinomycetes</taxon>
        <taxon>Streptosporangiales</taxon>
        <taxon>Nocardiopsidaceae</taxon>
        <taxon>Nocardiopsis</taxon>
    </lineage>
</organism>
<dbReference type="Pfam" id="PF11380">
    <property type="entry name" value="Stealth_CR2"/>
    <property type="match status" value="1"/>
</dbReference>
<keyword evidence="9" id="KW-1185">Reference proteome</keyword>
<gene>
    <name evidence="8" type="ORF">FHS13_003005</name>
</gene>
<evidence type="ECO:0008006" key="10">
    <source>
        <dbReference type="Google" id="ProtNLM"/>
    </source>
</evidence>
<dbReference type="PANTHER" id="PTHR24045:SF0">
    <property type="entry name" value="N-ACETYLGLUCOSAMINE-1-PHOSPHOTRANSFERASE SUBUNITS ALPHA_BETA"/>
    <property type="match status" value="1"/>
</dbReference>
<dbReference type="InterPro" id="IPR047141">
    <property type="entry name" value="Stealth"/>
</dbReference>
<dbReference type="AlphaFoldDB" id="A0A841IS11"/>
<name>A0A841IS11_9ACTN</name>
<dbReference type="Pfam" id="PF17101">
    <property type="entry name" value="Stealth_CR1"/>
    <property type="match status" value="1"/>
</dbReference>
<evidence type="ECO:0000256" key="3">
    <source>
        <dbReference type="ARBA" id="ARBA00023169"/>
    </source>
</evidence>
<feature type="domain" description="Stealth protein CR1 conserved region 1" evidence="5">
    <location>
        <begin position="250"/>
        <end position="277"/>
    </location>
</feature>
<evidence type="ECO:0000313" key="8">
    <source>
        <dbReference type="EMBL" id="MBB6121044.1"/>
    </source>
</evidence>
<evidence type="ECO:0000259" key="5">
    <source>
        <dbReference type="Pfam" id="PF17101"/>
    </source>
</evidence>
<evidence type="ECO:0000259" key="6">
    <source>
        <dbReference type="Pfam" id="PF17102"/>
    </source>
</evidence>
<protein>
    <recommendedName>
        <fullName evidence="10">Stealth-like protein</fullName>
    </recommendedName>
</protein>
<dbReference type="Pfam" id="PF17103">
    <property type="entry name" value="Stealth_CR4"/>
    <property type="match status" value="1"/>
</dbReference>